<evidence type="ECO:0000313" key="1">
    <source>
        <dbReference type="EMBL" id="OGN23263.1"/>
    </source>
</evidence>
<dbReference type="EMBL" id="MGKJ01000020">
    <property type="protein sequence ID" value="OGN23263.1"/>
    <property type="molecule type" value="Genomic_DNA"/>
</dbReference>
<proteinExistence type="predicted"/>
<dbReference type="PROSITE" id="PS51257">
    <property type="entry name" value="PROKAR_LIPOPROTEIN"/>
    <property type="match status" value="1"/>
</dbReference>
<organism evidence="1 2">
    <name type="scientific">Candidatus Yanofskybacteria bacterium RIFCSPLOWO2_01_FULL_43_22</name>
    <dbReference type="NCBI Taxonomy" id="1802695"/>
    <lineage>
        <taxon>Bacteria</taxon>
        <taxon>Candidatus Yanofskyibacteriota</taxon>
    </lineage>
</organism>
<name>A0A1F8GD55_9BACT</name>
<accession>A0A1F8GD55</accession>
<gene>
    <name evidence="1" type="ORF">A3A13_04030</name>
</gene>
<dbReference type="AlphaFoldDB" id="A0A1F8GD55"/>
<dbReference type="STRING" id="1802695.A3A13_04030"/>
<evidence type="ECO:0008006" key="3">
    <source>
        <dbReference type="Google" id="ProtNLM"/>
    </source>
</evidence>
<dbReference type="Proteomes" id="UP000178911">
    <property type="component" value="Unassembled WGS sequence"/>
</dbReference>
<reference evidence="1 2" key="1">
    <citation type="journal article" date="2016" name="Nat. Commun.">
        <title>Thousands of microbial genomes shed light on interconnected biogeochemical processes in an aquifer system.</title>
        <authorList>
            <person name="Anantharaman K."/>
            <person name="Brown C.T."/>
            <person name="Hug L.A."/>
            <person name="Sharon I."/>
            <person name="Castelle C.J."/>
            <person name="Probst A.J."/>
            <person name="Thomas B.C."/>
            <person name="Singh A."/>
            <person name="Wilkins M.J."/>
            <person name="Karaoz U."/>
            <person name="Brodie E.L."/>
            <person name="Williams K.H."/>
            <person name="Hubbard S.S."/>
            <person name="Banfield J.F."/>
        </authorList>
    </citation>
    <scope>NUCLEOTIDE SEQUENCE [LARGE SCALE GENOMIC DNA]</scope>
</reference>
<protein>
    <recommendedName>
        <fullName evidence="3">Lipoprotein</fullName>
    </recommendedName>
</protein>
<evidence type="ECO:0000313" key="2">
    <source>
        <dbReference type="Proteomes" id="UP000178911"/>
    </source>
</evidence>
<sequence length="153" mass="17219">MKRISVGLALLSGFFMVACEQLPQPPSQAEQILQGEHKLRKMVERTETNSYISGGFFLFVGALSGGTTTNVLVKFAWEMNDGTYALSSLPLEKIRVKLDEKATTPTIKFRWRPWSGLGTAQVQNLMDYHVLYALVTVRESDWPVQVNLPLNEK</sequence>
<comment type="caution">
    <text evidence="1">The sequence shown here is derived from an EMBL/GenBank/DDBJ whole genome shotgun (WGS) entry which is preliminary data.</text>
</comment>